<keyword evidence="2 5" id="KW-0812">Transmembrane</keyword>
<feature type="domain" description="DUF7795" evidence="7">
    <location>
        <begin position="11"/>
        <end position="116"/>
    </location>
</feature>
<feature type="transmembrane region" description="Helical" evidence="5">
    <location>
        <begin position="554"/>
        <end position="574"/>
    </location>
</feature>
<feature type="transmembrane region" description="Helical" evidence="5">
    <location>
        <begin position="793"/>
        <end position="813"/>
    </location>
</feature>
<evidence type="ECO:0008006" key="10">
    <source>
        <dbReference type="Google" id="ProtNLM"/>
    </source>
</evidence>
<feature type="domain" description="Anoctamin transmembrane" evidence="6">
    <location>
        <begin position="390"/>
        <end position="830"/>
    </location>
</feature>
<feature type="transmembrane region" description="Helical" evidence="5">
    <location>
        <begin position="594"/>
        <end position="615"/>
    </location>
</feature>
<protein>
    <recommendedName>
        <fullName evidence="10">Anoctamin-like protein</fullName>
    </recommendedName>
</protein>
<evidence type="ECO:0000256" key="5">
    <source>
        <dbReference type="SAM" id="Phobius"/>
    </source>
</evidence>
<dbReference type="PANTHER" id="PTHR12308:SF73">
    <property type="entry name" value="ANOCTAMIN"/>
    <property type="match status" value="1"/>
</dbReference>
<comment type="subcellular location">
    <subcellularLocation>
        <location evidence="1">Membrane</location>
        <topology evidence="1">Multi-pass membrane protein</topology>
    </subcellularLocation>
</comment>
<name>A0A5N6NK61_9ASTR</name>
<feature type="transmembrane region" description="Helical" evidence="5">
    <location>
        <begin position="523"/>
        <end position="542"/>
    </location>
</feature>
<feature type="transmembrane region" description="Helical" evidence="5">
    <location>
        <begin position="754"/>
        <end position="781"/>
    </location>
</feature>
<feature type="transmembrane region" description="Helical" evidence="5">
    <location>
        <begin position="398"/>
        <end position="421"/>
    </location>
</feature>
<dbReference type="InterPro" id="IPR056697">
    <property type="entry name" value="DUF7795"/>
</dbReference>
<feature type="transmembrane region" description="Helical" evidence="5">
    <location>
        <begin position="433"/>
        <end position="453"/>
    </location>
</feature>
<gene>
    <name evidence="8" type="ORF">E3N88_21417</name>
</gene>
<dbReference type="GO" id="GO:0016020">
    <property type="term" value="C:membrane"/>
    <property type="evidence" value="ECO:0007669"/>
    <property type="project" value="UniProtKB-SubCell"/>
</dbReference>
<dbReference type="Proteomes" id="UP000326396">
    <property type="component" value="Linkage Group LG19"/>
</dbReference>
<feature type="transmembrane region" description="Helical" evidence="5">
    <location>
        <begin position="707"/>
        <end position="733"/>
    </location>
</feature>
<evidence type="ECO:0000256" key="3">
    <source>
        <dbReference type="ARBA" id="ARBA00022989"/>
    </source>
</evidence>
<evidence type="ECO:0000259" key="7">
    <source>
        <dbReference type="Pfam" id="PF25071"/>
    </source>
</evidence>
<proteinExistence type="predicted"/>
<keyword evidence="4 5" id="KW-0472">Membrane</keyword>
<evidence type="ECO:0000313" key="9">
    <source>
        <dbReference type="Proteomes" id="UP000326396"/>
    </source>
</evidence>
<evidence type="ECO:0000313" key="8">
    <source>
        <dbReference type="EMBL" id="KAD4889344.1"/>
    </source>
</evidence>
<dbReference type="PANTHER" id="PTHR12308">
    <property type="entry name" value="ANOCTAMIN"/>
    <property type="match status" value="1"/>
</dbReference>
<dbReference type="EMBL" id="SZYD01000011">
    <property type="protein sequence ID" value="KAD4889344.1"/>
    <property type="molecule type" value="Genomic_DNA"/>
</dbReference>
<dbReference type="GO" id="GO:0005254">
    <property type="term" value="F:chloride channel activity"/>
    <property type="evidence" value="ECO:0007669"/>
    <property type="project" value="TreeGrafter"/>
</dbReference>
<organism evidence="8 9">
    <name type="scientific">Mikania micrantha</name>
    <name type="common">bitter vine</name>
    <dbReference type="NCBI Taxonomy" id="192012"/>
    <lineage>
        <taxon>Eukaryota</taxon>
        <taxon>Viridiplantae</taxon>
        <taxon>Streptophyta</taxon>
        <taxon>Embryophyta</taxon>
        <taxon>Tracheophyta</taxon>
        <taxon>Spermatophyta</taxon>
        <taxon>Magnoliopsida</taxon>
        <taxon>eudicotyledons</taxon>
        <taxon>Gunneridae</taxon>
        <taxon>Pentapetalae</taxon>
        <taxon>asterids</taxon>
        <taxon>campanulids</taxon>
        <taxon>Asterales</taxon>
        <taxon>Asteraceae</taxon>
        <taxon>Asteroideae</taxon>
        <taxon>Heliantheae alliance</taxon>
        <taxon>Eupatorieae</taxon>
        <taxon>Mikania</taxon>
    </lineage>
</organism>
<sequence>MDASETKLNPETKGKVVQIFPHFMARVAKFEELAAAGYKFLISFRQGLEFIRRPCIDKTSEIFEKVIKANNTDRIQSYIKAGYVHNSSRAENLNKSKDIINELKCLVEDVKQTIESATETSQDYHANLDFEAATCSEEGNDSFIPEKSRDIDYATMVAVVFSMVKQDCAMQEKIVSSLSLKTSSGELESYCLMWDIVPDSEMETPNEEQIYFEMGVVVPKKIVDQIEEGYDSVEVLVDEFQKVGLIVDRVAGLNDEFLKLAAPVEALGKAAAELKLRKRTQIGVDLRFEWDEADAFVKQSDGSLFSWCERFRCYDHMIYGIINRSDSAIILKSDHRDIRWEPGEPLLWKLEKEGIVKEVFPIHVEVKRKQLLKCWASNWRGFTNQPLDEIYAYYGAKIAIYFAFLGMYTNWLFFPAAFGILVQLVDFGSLQLLILPFFFICIVSWAVFFLQFWKRKNSTLLARWQICYSVGAESAYKYMDTEWSSFHSSVGSFKTFGADKSREKEKFQREEWFAHMLRFRNDAIIISSIICLQLPFELAYAHLYEIIGSDIMKFGLTAVYLFAIQYFTQIGGKVSVKLIKHEKNESSEYRANSLIYKVFGLYFMQSYIGLLYHAILHRNFMTLREVIIQRLIISEVLENLMENSLPYMKYSYRKYRAVCNKRKREKGMAARKSYFNSRVEKEYFKPIYSASVGEELEDGLFDEFLELALQFGMIMMFACAYPPAFALVVLSNFTEIRADALKILVMYRRPVPRVAATIGAWLNIFQLLIVVSICTNCILLVCLYDREGNWNISPGLAAILIMEHVLLLIKFVFSRIVPEEPDWVKANRMKNATEAQNMCSKQLLRNISGRRGMLDTATLVVGDGGIGVTAAGFMAGVVASLVVGVITSMAYEDFGFEFTCVPTDGYKELNLLGE</sequence>
<comment type="caution">
    <text evidence="8">The sequence shown here is derived from an EMBL/GenBank/DDBJ whole genome shotgun (WGS) entry which is preliminary data.</text>
</comment>
<evidence type="ECO:0000256" key="2">
    <source>
        <dbReference type="ARBA" id="ARBA00022692"/>
    </source>
</evidence>
<dbReference type="Pfam" id="PF25071">
    <property type="entry name" value="DUF7795"/>
    <property type="match status" value="1"/>
</dbReference>
<evidence type="ECO:0000256" key="1">
    <source>
        <dbReference type="ARBA" id="ARBA00004141"/>
    </source>
</evidence>
<accession>A0A5N6NK61</accession>
<evidence type="ECO:0000259" key="6">
    <source>
        <dbReference type="Pfam" id="PF04547"/>
    </source>
</evidence>
<dbReference type="InterPro" id="IPR049452">
    <property type="entry name" value="Anoctamin_TM"/>
</dbReference>
<dbReference type="InterPro" id="IPR007632">
    <property type="entry name" value="Anoctamin"/>
</dbReference>
<evidence type="ECO:0000256" key="4">
    <source>
        <dbReference type="ARBA" id="ARBA00023136"/>
    </source>
</evidence>
<reference evidence="8 9" key="1">
    <citation type="submission" date="2019-05" db="EMBL/GenBank/DDBJ databases">
        <title>Mikania micrantha, genome provides insights into the molecular mechanism of rapid growth.</title>
        <authorList>
            <person name="Liu B."/>
        </authorList>
    </citation>
    <scope>NUCLEOTIDE SEQUENCE [LARGE SCALE GENOMIC DNA]</scope>
    <source>
        <strain evidence="8">NLD-2019</strain>
        <tissue evidence="8">Leaf</tissue>
    </source>
</reference>
<keyword evidence="3 5" id="KW-1133">Transmembrane helix</keyword>
<dbReference type="AlphaFoldDB" id="A0A5N6NK61"/>
<dbReference type="OrthoDB" id="296386at2759"/>
<dbReference type="Pfam" id="PF04547">
    <property type="entry name" value="Anoctamin"/>
    <property type="match status" value="1"/>
</dbReference>
<keyword evidence="9" id="KW-1185">Reference proteome</keyword>